<dbReference type="InterPro" id="IPR027417">
    <property type="entry name" value="P-loop_NTPase"/>
</dbReference>
<dbReference type="AlphaFoldDB" id="A0A9D2JZW2"/>
<evidence type="ECO:0000313" key="2">
    <source>
        <dbReference type="Proteomes" id="UP000824102"/>
    </source>
</evidence>
<dbReference type="EMBL" id="DXBB01000110">
    <property type="protein sequence ID" value="HIZ73431.1"/>
    <property type="molecule type" value="Genomic_DNA"/>
</dbReference>
<comment type="caution">
    <text evidence="1">The sequence shown here is derived from an EMBL/GenBank/DDBJ whole genome shotgun (WGS) entry which is preliminary data.</text>
</comment>
<dbReference type="Pfam" id="PF13238">
    <property type="entry name" value="AAA_18"/>
    <property type="match status" value="1"/>
</dbReference>
<proteinExistence type="predicted"/>
<protein>
    <submittedName>
        <fullName evidence="1">AAA family ATPase</fullName>
    </submittedName>
</protein>
<organism evidence="1 2">
    <name type="scientific">Candidatus Gallimonas intestinavium</name>
    <dbReference type="NCBI Taxonomy" id="2838603"/>
    <lineage>
        <taxon>Bacteria</taxon>
        <taxon>Bacillati</taxon>
        <taxon>Bacillota</taxon>
        <taxon>Clostridia</taxon>
        <taxon>Candidatus Gallimonas</taxon>
    </lineage>
</organism>
<name>A0A9D2JZW2_9FIRM</name>
<evidence type="ECO:0000313" key="1">
    <source>
        <dbReference type="EMBL" id="HIZ73431.1"/>
    </source>
</evidence>
<gene>
    <name evidence="1" type="ORF">H9964_07600</name>
</gene>
<reference evidence="1" key="1">
    <citation type="journal article" date="2021" name="PeerJ">
        <title>Extensive microbial diversity within the chicken gut microbiome revealed by metagenomics and culture.</title>
        <authorList>
            <person name="Gilroy R."/>
            <person name="Ravi A."/>
            <person name="Getino M."/>
            <person name="Pursley I."/>
            <person name="Horton D.L."/>
            <person name="Alikhan N.F."/>
            <person name="Baker D."/>
            <person name="Gharbi K."/>
            <person name="Hall N."/>
            <person name="Watson M."/>
            <person name="Adriaenssens E.M."/>
            <person name="Foster-Nyarko E."/>
            <person name="Jarju S."/>
            <person name="Secka A."/>
            <person name="Antonio M."/>
            <person name="Oren A."/>
            <person name="Chaudhuri R.R."/>
            <person name="La Ragione R."/>
            <person name="Hildebrand F."/>
            <person name="Pallen M.J."/>
        </authorList>
    </citation>
    <scope>NUCLEOTIDE SEQUENCE</scope>
    <source>
        <strain evidence="1">ChiW7-2402</strain>
    </source>
</reference>
<sequence length="171" mass="19602">MKPLIFLNGPMGVGKSTVATILQQKFDRCAYLDGDWCYQVHPFRVTEESKALILHNIAHLLDGYLRSPDVDLILFSWVMNKREIRDAVLSRMTERGKCLFVTLTASEETLRERFQKDIAAGLRTPEGFERALSYLPDYQADFGGLKLITDGRSPEECAETIWNYIVSHRED</sequence>
<dbReference type="Proteomes" id="UP000824102">
    <property type="component" value="Unassembled WGS sequence"/>
</dbReference>
<reference evidence="1" key="2">
    <citation type="submission" date="2021-04" db="EMBL/GenBank/DDBJ databases">
        <authorList>
            <person name="Gilroy R."/>
        </authorList>
    </citation>
    <scope>NUCLEOTIDE SEQUENCE</scope>
    <source>
        <strain evidence="1">ChiW7-2402</strain>
    </source>
</reference>
<dbReference type="Gene3D" id="3.40.50.300">
    <property type="entry name" value="P-loop containing nucleotide triphosphate hydrolases"/>
    <property type="match status" value="1"/>
</dbReference>
<dbReference type="SUPFAM" id="SSF52540">
    <property type="entry name" value="P-loop containing nucleoside triphosphate hydrolases"/>
    <property type="match status" value="1"/>
</dbReference>
<accession>A0A9D2JZW2</accession>